<evidence type="ECO:0000313" key="2">
    <source>
        <dbReference type="Proteomes" id="UP000805193"/>
    </source>
</evidence>
<proteinExistence type="predicted"/>
<name>A0AC60NYM3_IXOPE</name>
<keyword evidence="2" id="KW-1185">Reference proteome</keyword>
<protein>
    <submittedName>
        <fullName evidence="1">Uncharacterized protein</fullName>
    </submittedName>
</protein>
<dbReference type="EMBL" id="JABSTQ010011364">
    <property type="protein sequence ID" value="KAG0412254.1"/>
    <property type="molecule type" value="Genomic_DNA"/>
</dbReference>
<accession>A0AC60NYM3</accession>
<organism evidence="1 2">
    <name type="scientific">Ixodes persulcatus</name>
    <name type="common">Taiga tick</name>
    <dbReference type="NCBI Taxonomy" id="34615"/>
    <lineage>
        <taxon>Eukaryota</taxon>
        <taxon>Metazoa</taxon>
        <taxon>Ecdysozoa</taxon>
        <taxon>Arthropoda</taxon>
        <taxon>Chelicerata</taxon>
        <taxon>Arachnida</taxon>
        <taxon>Acari</taxon>
        <taxon>Parasitiformes</taxon>
        <taxon>Ixodida</taxon>
        <taxon>Ixodoidea</taxon>
        <taxon>Ixodidae</taxon>
        <taxon>Ixodinae</taxon>
        <taxon>Ixodes</taxon>
    </lineage>
</organism>
<reference evidence="1 2" key="1">
    <citation type="journal article" date="2020" name="Cell">
        <title>Large-Scale Comparative Analyses of Tick Genomes Elucidate Their Genetic Diversity and Vector Capacities.</title>
        <authorList>
            <consortium name="Tick Genome and Microbiome Consortium (TIGMIC)"/>
            <person name="Jia N."/>
            <person name="Wang J."/>
            <person name="Shi W."/>
            <person name="Du L."/>
            <person name="Sun Y."/>
            <person name="Zhan W."/>
            <person name="Jiang J.F."/>
            <person name="Wang Q."/>
            <person name="Zhang B."/>
            <person name="Ji P."/>
            <person name="Bell-Sakyi L."/>
            <person name="Cui X.M."/>
            <person name="Yuan T.T."/>
            <person name="Jiang B.G."/>
            <person name="Yang W.F."/>
            <person name="Lam T.T."/>
            <person name="Chang Q.C."/>
            <person name="Ding S.J."/>
            <person name="Wang X.J."/>
            <person name="Zhu J.G."/>
            <person name="Ruan X.D."/>
            <person name="Zhao L."/>
            <person name="Wei J.T."/>
            <person name="Ye R.Z."/>
            <person name="Que T.C."/>
            <person name="Du C.H."/>
            <person name="Zhou Y.H."/>
            <person name="Cheng J.X."/>
            <person name="Dai P.F."/>
            <person name="Guo W.B."/>
            <person name="Han X.H."/>
            <person name="Huang E.J."/>
            <person name="Li L.F."/>
            <person name="Wei W."/>
            <person name="Gao Y.C."/>
            <person name="Liu J.Z."/>
            <person name="Shao H.Z."/>
            <person name="Wang X."/>
            <person name="Wang C.C."/>
            <person name="Yang T.C."/>
            <person name="Huo Q.B."/>
            <person name="Li W."/>
            <person name="Chen H.Y."/>
            <person name="Chen S.E."/>
            <person name="Zhou L.G."/>
            <person name="Ni X.B."/>
            <person name="Tian J.H."/>
            <person name="Sheng Y."/>
            <person name="Liu T."/>
            <person name="Pan Y.S."/>
            <person name="Xia L.Y."/>
            <person name="Li J."/>
            <person name="Zhao F."/>
            <person name="Cao W.C."/>
        </authorList>
    </citation>
    <scope>NUCLEOTIDE SEQUENCE [LARGE SCALE GENOMIC DNA]</scope>
    <source>
        <strain evidence="1">Iper-2018</strain>
    </source>
</reference>
<gene>
    <name evidence="1" type="ORF">HPB47_010614</name>
</gene>
<comment type="caution">
    <text evidence="1">The sequence shown here is derived from an EMBL/GenBank/DDBJ whole genome shotgun (WGS) entry which is preliminary data.</text>
</comment>
<feature type="non-terminal residue" evidence="1">
    <location>
        <position position="96"/>
    </location>
</feature>
<dbReference type="Proteomes" id="UP000805193">
    <property type="component" value="Unassembled WGS sequence"/>
</dbReference>
<evidence type="ECO:0000313" key="1">
    <source>
        <dbReference type="EMBL" id="KAG0412254.1"/>
    </source>
</evidence>
<sequence>VDALDESIGEVFQALGDAGMLGNTIIVLSSDNGGLPFGFESNRGFNFPLRGGKGTLWEGGCRATGFIWSPLLKRKGVVSDQMMHVTDWLPTLYSAA</sequence>
<feature type="non-terminal residue" evidence="1">
    <location>
        <position position="1"/>
    </location>
</feature>